<feature type="domain" description="Tymovirus coat protein" evidence="21">
    <location>
        <begin position="1779"/>
        <end position="1952"/>
    </location>
</feature>
<dbReference type="InterPro" id="IPR029053">
    <property type="entry name" value="Viral_coat"/>
</dbReference>
<sequence>MQNLQDLPASASQRDVMTQPIADAAVKVIHRNVNLFRWALKPAGVDLLNSFGISAHGHGLQSHPHPIHKTYETDLLFNRWASRADVDSTVLYMKPAKFAKLSAINSNFKCLINQHHVALDLNRYPEHNQGPITTKYAFMHDALMYISPAKIAGLFEDSPKLEKMWVSLVHPVEAQLGFRSFLPQLYQTRVRDGTLDYYLEGSADGAYSQPLSCHDWLSISGISTQKFQLSVTLTSTQGPFHELLISRKVLPAEGARTFYHPESILLPQPHHQELPLSHRLVPREIKDMLLTYTRAVRTLRETDPMAFIRTQQPKAEFAWVAPEAWLNLCQFMLNLADEVPKLDWKQRLTPWAKLKAWVLHHLPIWSPLALMGASTTLALKPFLAERFWEFRPSFFRLLRIVGPGRLWAKVLQTPVWKWPGTFWDIPWHRALYFTARPRLILPTFYRAAYTDDGWISGQFSTAPVKTFLGKITDIAAVSLAVTLAGFAIWKCLNHQDQVALNAELTRILYPEPFVLSLNTQVVDVSPEPFFTRALLPLAKLNVEPVPDYALPQPQPDPTALRSSAEAHSTAPFASQDPADSSGLDDWVPSTPPERVSLMVPVPDTPPLPNLKQDPPPGADKLPPLLGQQLSLESSVEPLGMKNQLKPVREWHPNLPWWPLGGTNLTTQPELTPLKVFKGPDCLLVALSESTGLSKASIWATLSSGYAHNALEDLETRSFGLSSDHLEYLAAFYRWKVHVVSDNATMIFGPDNANPIFLRHQGAFDKGHWVSISSSDFPRGAVLRARASPLRSLIQSSPIPFPITKIRKLRPDPHRAKILLSNMRYGHDGVFSSLTGNLKLDPTEIMNSWSNSITTARDPVEMVLIQGFAGCGKSYAVARALKGRQDYVVASPTTHLRDSWKTELGLSAQRDTWRSSTWEMALTRSSKILVIDEVYKLPPGYLDLALYANRGVTSLIVLGDPLQGSYHPTDPNSTLGSLTPEVDRLKPFADVYCFWTRRLNQATAQALGVHTESSEKGRVRSFDASTPEAKLTLVPAMDTAAALDSLGHTALTAAGSQGLTINSNVGIFLDAHTPLMSPNVALVAITRSRRDIIWSGDGRILHNLASTHPFSVLVNATANILASFPTLLNDLIILPHPSCLPEPRLKVRGGLRPRDAPSFDPSYEGDILLDRRHPLRQTGNPLIPLVDDFFVPECKRILLHNLEDASPETAAATASSPTSCEPEPVYPGCDYECLRHEYARDKAPMEMEKMIDGELSNQFPHLNEPFELEVESPSLVAPIHNPRADPTLLKSSIEKRLRFTTARVSSISPREQIAGALLFQAYHDALKLPPRGPAFDPVLFASCISENEYIQLTSKTRAIIIANAGRSDPELDVTMARIFPKSQHKININSLLSEWKACQTLALLHDSVVLLLGPVKKYQRAMVKACSKNPLIFVYGGKSPRDMSLFAQQHFPKGTKRVANDYTAFDQSQRGESTYFEMRKMNYFNLPPEFADFHHFLKMNLKCQFGRLAPMRFTGEPGTYDDNTDFNLAILNLEYNLSGVPTMVSGDDSLLAWHPPVRDSWAACSEFFQLLTWKKEHSLYGEFCGYYVSHCGAVRAPRPLLIKLALSEARDELHKTLPSYVAEFSVGHSLGDFLWAALPASEVLYQSAVYDFICRKASPELKVMLKAGEVPDDILAIMDCAVSRPVFSLLNAQQRWAYIRAKRPQFMTWALDLRDTLLSPCKERLVGGLIAHSVSTQPSSSNSHLNEMSQPVDHRSPAPAAGVSRPDLPESSSVRPYSVPAAPPAASIVAVDKTVAPGLTRPFQHWIHRYHANATTEVNTLPMMTLAPLTEMMSIARVGQLVELAVIILPHANVVKHACHIDVAWSPSEIIPTKSAICSLPNSRRLLFGGVSALNPVEIICDLTAFNPTLKGPVTYNGTPRLSVSFTAGEGPNTLPSVDIYIRGKIHLSYPEMCIGNTPA</sequence>
<dbReference type="GO" id="GO:0006396">
    <property type="term" value="P:RNA processing"/>
    <property type="evidence" value="ECO:0007669"/>
    <property type="project" value="InterPro"/>
</dbReference>
<name>A0A8K1HJ94_9VIRU</name>
<protein>
    <submittedName>
        <fullName evidence="25">Polyprotein</fullName>
    </submittedName>
</protein>
<evidence type="ECO:0000259" key="22">
    <source>
        <dbReference type="Pfam" id="PF01443"/>
    </source>
</evidence>
<dbReference type="GO" id="GO:0019028">
    <property type="term" value="C:viral capsid"/>
    <property type="evidence" value="ECO:0007669"/>
    <property type="project" value="UniProtKB-KW"/>
</dbReference>
<evidence type="ECO:0000259" key="23">
    <source>
        <dbReference type="Pfam" id="PF01660"/>
    </source>
</evidence>
<reference evidence="25" key="1">
    <citation type="submission" date="2021-07" db="EMBL/GenBank/DDBJ databases">
        <title>Communication and adaptive evolution of viruses within giant pandas and their associated organisms in a local ecological environment.</title>
        <authorList>
            <person name="Zhao M."/>
            <person name="Liu S."/>
            <person name="Zhang W."/>
        </authorList>
    </citation>
    <scope>NUCLEOTIDE SEQUENCE</scope>
    <source>
        <strain evidence="25">Rpf279Tym06-12</strain>
    </source>
</reference>
<keyword evidence="4" id="KW-0945">Host-virus interaction</keyword>
<dbReference type="Gene3D" id="3.90.70.100">
    <property type="match status" value="1"/>
</dbReference>
<dbReference type="GO" id="GO:0016032">
    <property type="term" value="P:viral process"/>
    <property type="evidence" value="ECO:0007669"/>
    <property type="project" value="InterPro"/>
</dbReference>
<comment type="similarity">
    <text evidence="18">Belongs to the Tymoviridae non-structural replication polyprotein family.</text>
</comment>
<keyword evidence="9" id="KW-0548">Nucleotidyltransferase</keyword>
<evidence type="ECO:0000259" key="20">
    <source>
        <dbReference type="Pfam" id="PF00978"/>
    </source>
</evidence>
<dbReference type="Pfam" id="PF00978">
    <property type="entry name" value="RdRP_2"/>
    <property type="match status" value="1"/>
</dbReference>
<feature type="compositionally biased region" description="Pro residues" evidence="19">
    <location>
        <begin position="602"/>
        <end position="617"/>
    </location>
</feature>
<keyword evidence="14" id="KW-0946">Virion</keyword>
<keyword evidence="11" id="KW-0378">Hydrolase</keyword>
<evidence type="ECO:0000313" key="25">
    <source>
        <dbReference type="EMBL" id="UBJ25975.1"/>
    </source>
</evidence>
<dbReference type="GO" id="GO:0016556">
    <property type="term" value="P:mRNA modification"/>
    <property type="evidence" value="ECO:0007669"/>
    <property type="project" value="InterPro"/>
</dbReference>
<dbReference type="InterPro" id="IPR000574">
    <property type="entry name" value="Tymo_coat"/>
</dbReference>
<evidence type="ECO:0000256" key="16">
    <source>
        <dbReference type="ARBA" id="ARBA00023268"/>
    </source>
</evidence>
<evidence type="ECO:0000256" key="4">
    <source>
        <dbReference type="ARBA" id="ARBA00022581"/>
    </source>
</evidence>
<evidence type="ECO:0000256" key="12">
    <source>
        <dbReference type="ARBA" id="ARBA00022807"/>
    </source>
</evidence>
<dbReference type="SUPFAM" id="SSF56672">
    <property type="entry name" value="DNA/RNA polymerases"/>
    <property type="match status" value="1"/>
</dbReference>
<evidence type="ECO:0000256" key="11">
    <source>
        <dbReference type="ARBA" id="ARBA00022801"/>
    </source>
</evidence>
<keyword evidence="3" id="KW-0167">Capsid protein</keyword>
<dbReference type="Gene3D" id="3.40.50.300">
    <property type="entry name" value="P-loop containing nucleotide triphosphate hydrolases"/>
    <property type="match status" value="1"/>
</dbReference>
<dbReference type="InterPro" id="IPR001788">
    <property type="entry name" value="RNA-dep_RNA_pol_alsuvir"/>
</dbReference>
<dbReference type="GO" id="GO:0003968">
    <property type="term" value="F:RNA-directed RNA polymerase activity"/>
    <property type="evidence" value="ECO:0007669"/>
    <property type="project" value="UniProtKB-KW"/>
</dbReference>
<evidence type="ECO:0000259" key="24">
    <source>
        <dbReference type="Pfam" id="PF05381"/>
    </source>
</evidence>
<dbReference type="GO" id="GO:0006508">
    <property type="term" value="P:proteolysis"/>
    <property type="evidence" value="ECO:0007669"/>
    <property type="project" value="UniProtKB-KW"/>
</dbReference>
<evidence type="ECO:0000259" key="21">
    <source>
        <dbReference type="Pfam" id="PF00983"/>
    </source>
</evidence>
<keyword evidence="2" id="KW-0696">RNA-directed RNA polymerase</keyword>
<dbReference type="GO" id="GO:0032259">
    <property type="term" value="P:methylation"/>
    <property type="evidence" value="ECO:0007669"/>
    <property type="project" value="UniProtKB-KW"/>
</dbReference>
<keyword evidence="6" id="KW-1130">Modulation of host ubiquitin pathway by virus</keyword>
<dbReference type="GO" id="GO:0008174">
    <property type="term" value="F:mRNA methyltransferase activity"/>
    <property type="evidence" value="ECO:0007669"/>
    <property type="project" value="InterPro"/>
</dbReference>
<evidence type="ECO:0000256" key="19">
    <source>
        <dbReference type="SAM" id="MobiDB-lite"/>
    </source>
</evidence>
<feature type="domain" description="RNA-dependent RNA polymerase alsuviricetes" evidence="20">
    <location>
        <begin position="1380"/>
        <end position="1610"/>
    </location>
</feature>
<keyword evidence="15" id="KW-1127">Modulation of host ubiquitin pathway by viral deubiquitinase</keyword>
<dbReference type="GO" id="GO:0003723">
    <property type="term" value="F:RNA binding"/>
    <property type="evidence" value="ECO:0007669"/>
    <property type="project" value="InterPro"/>
</dbReference>
<comment type="subcellular location">
    <subcellularLocation>
        <location evidence="1">Virion</location>
    </subcellularLocation>
</comment>
<evidence type="ECO:0000256" key="1">
    <source>
        <dbReference type="ARBA" id="ARBA00004328"/>
    </source>
</evidence>
<evidence type="ECO:0000256" key="7">
    <source>
        <dbReference type="ARBA" id="ARBA00022670"/>
    </source>
</evidence>
<evidence type="ECO:0000256" key="6">
    <source>
        <dbReference type="ARBA" id="ARBA00022662"/>
    </source>
</evidence>
<evidence type="ECO:0000256" key="13">
    <source>
        <dbReference type="ARBA" id="ARBA00022840"/>
    </source>
</evidence>
<organism evidence="25">
    <name type="scientific">Tymoviridae sp</name>
    <dbReference type="NCBI Taxonomy" id="2809947"/>
    <lineage>
        <taxon>Viruses</taxon>
        <taxon>Riboviria</taxon>
        <taxon>Orthornavirae</taxon>
        <taxon>Kitrinoviricota</taxon>
        <taxon>Alsuviricetes</taxon>
        <taxon>Tymovirales</taxon>
        <taxon>Tymoviridae</taxon>
    </lineage>
</organism>
<evidence type="ECO:0000256" key="17">
    <source>
        <dbReference type="ARBA" id="ARBA00045135"/>
    </source>
</evidence>
<dbReference type="GO" id="GO:0006351">
    <property type="term" value="P:DNA-templated transcription"/>
    <property type="evidence" value="ECO:0007669"/>
    <property type="project" value="InterPro"/>
</dbReference>
<keyword evidence="12" id="KW-0788">Thiol protease</keyword>
<keyword evidence="13" id="KW-0067">ATP-binding</keyword>
<dbReference type="Pfam" id="PF01443">
    <property type="entry name" value="Viral_helicase1"/>
    <property type="match status" value="1"/>
</dbReference>
<evidence type="ECO:0000256" key="5">
    <source>
        <dbReference type="ARBA" id="ARBA00022603"/>
    </source>
</evidence>
<keyword evidence="10" id="KW-0547">Nucleotide-binding</keyword>
<dbReference type="InterPro" id="IPR027351">
    <property type="entry name" value="(+)RNA_virus_helicase_core_dom"/>
</dbReference>
<dbReference type="GO" id="GO:0004197">
    <property type="term" value="F:cysteine-type endopeptidase activity"/>
    <property type="evidence" value="ECO:0007669"/>
    <property type="project" value="InterPro"/>
</dbReference>
<accession>A0A8K1HJ94</accession>
<comment type="function">
    <text evidence="17">RNA-directed RNA polymerase is responsible for the replication and transcription of the genome.</text>
</comment>
<evidence type="ECO:0000256" key="2">
    <source>
        <dbReference type="ARBA" id="ARBA00022484"/>
    </source>
</evidence>
<keyword evidence="8" id="KW-0808">Transferase</keyword>
<dbReference type="InterPro" id="IPR043502">
    <property type="entry name" value="DNA/RNA_pol_sf"/>
</dbReference>
<dbReference type="GO" id="GO:0005198">
    <property type="term" value="F:structural molecule activity"/>
    <property type="evidence" value="ECO:0007669"/>
    <property type="project" value="InterPro"/>
</dbReference>
<dbReference type="InterPro" id="IPR043181">
    <property type="entry name" value="TYMV_endopept_dom"/>
</dbReference>
<dbReference type="Pfam" id="PF00983">
    <property type="entry name" value="Tymo_coat"/>
    <property type="match status" value="1"/>
</dbReference>
<evidence type="ECO:0000256" key="9">
    <source>
        <dbReference type="ARBA" id="ARBA00022695"/>
    </source>
</evidence>
<evidence type="ECO:0000256" key="14">
    <source>
        <dbReference type="ARBA" id="ARBA00022844"/>
    </source>
</evidence>
<dbReference type="SUPFAM" id="SSF52540">
    <property type="entry name" value="P-loop containing nucleoside triphosphate hydrolases"/>
    <property type="match status" value="1"/>
</dbReference>
<keyword evidence="16" id="KW-0511">Multifunctional enzyme</keyword>
<dbReference type="InterPro" id="IPR008043">
    <property type="entry name" value="Peptidase_C21"/>
</dbReference>
<feature type="region of interest" description="Disordered" evidence="19">
    <location>
        <begin position="1734"/>
        <end position="1776"/>
    </location>
</feature>
<feature type="compositionally biased region" description="Polar residues" evidence="19">
    <location>
        <begin position="1734"/>
        <end position="1748"/>
    </location>
</feature>
<dbReference type="InterPro" id="IPR027417">
    <property type="entry name" value="P-loop_NTPase"/>
</dbReference>
<dbReference type="Pfam" id="PF05381">
    <property type="entry name" value="Peptidase_C21"/>
    <property type="match status" value="1"/>
</dbReference>
<dbReference type="EMBL" id="MZ556243">
    <property type="protein sequence ID" value="UBJ25975.1"/>
    <property type="molecule type" value="Genomic_RNA"/>
</dbReference>
<dbReference type="InterPro" id="IPR002588">
    <property type="entry name" value="Alphavirus-like_MT_dom"/>
</dbReference>
<keyword evidence="7" id="KW-0645">Protease</keyword>
<dbReference type="GO" id="GO:0039648">
    <property type="term" value="P:symbiont-mediated perturbation of host ubiquitin-like protein modification"/>
    <property type="evidence" value="ECO:0007669"/>
    <property type="project" value="UniProtKB-KW"/>
</dbReference>
<feature type="domain" description="(+)RNA virus helicase C-terminal" evidence="22">
    <location>
        <begin position="863"/>
        <end position="1091"/>
    </location>
</feature>
<evidence type="ECO:0000256" key="10">
    <source>
        <dbReference type="ARBA" id="ARBA00022741"/>
    </source>
</evidence>
<evidence type="ECO:0000256" key="18">
    <source>
        <dbReference type="ARBA" id="ARBA00046330"/>
    </source>
</evidence>
<feature type="region of interest" description="Disordered" evidence="19">
    <location>
        <begin position="548"/>
        <end position="624"/>
    </location>
</feature>
<proteinExistence type="inferred from homology"/>
<feature type="domain" description="Peptidase C21" evidence="24">
    <location>
        <begin position="680"/>
        <end position="752"/>
    </location>
</feature>
<dbReference type="Pfam" id="PF01660">
    <property type="entry name" value="Vmethyltransf"/>
    <property type="match status" value="1"/>
</dbReference>
<evidence type="ECO:0000256" key="8">
    <source>
        <dbReference type="ARBA" id="ARBA00022679"/>
    </source>
</evidence>
<keyword evidence="5" id="KW-0489">Methyltransferase</keyword>
<dbReference type="SUPFAM" id="SSF88633">
    <property type="entry name" value="Positive stranded ssRNA viruses"/>
    <property type="match status" value="1"/>
</dbReference>
<feature type="domain" description="Alphavirus-like MT" evidence="23">
    <location>
        <begin position="36"/>
        <end position="314"/>
    </location>
</feature>
<dbReference type="Gene3D" id="2.60.120.20">
    <property type="match status" value="1"/>
</dbReference>
<evidence type="ECO:0000256" key="15">
    <source>
        <dbReference type="ARBA" id="ARBA00022876"/>
    </source>
</evidence>
<evidence type="ECO:0000256" key="3">
    <source>
        <dbReference type="ARBA" id="ARBA00022561"/>
    </source>
</evidence>
<dbReference type="GO" id="GO:0005524">
    <property type="term" value="F:ATP binding"/>
    <property type="evidence" value="ECO:0007669"/>
    <property type="project" value="UniProtKB-KW"/>
</dbReference>